<evidence type="ECO:0000313" key="1">
    <source>
        <dbReference type="Proteomes" id="UP000887569"/>
    </source>
</evidence>
<dbReference type="Proteomes" id="UP000887569">
    <property type="component" value="Unplaced"/>
</dbReference>
<dbReference type="AlphaFoldDB" id="A0A915A3R3"/>
<sequence length="230" mass="25337">MFSSPGSPVTQAWLTCGSGVAETGVMCGSKAWLAWGSGVAGTWGSNGWQAVQVLVTHGSEVADMWLLHESSVSDVWFRCGWLVVQMRMACGSSQAVPRSRDAGSLLAFRWHKEWLARESRVADTLLRHGSPVTQAFIAHYPCVADMWSRVCDMPYRLWSHMAQVWLMPGCVDAQAWLPCVCGMYGTFFRHARQAVPAWLTRASSEADLCFKCDWHVVQAWLAHGAGLAGT</sequence>
<organism evidence="1 2">
    <name type="scientific">Parascaris univalens</name>
    <name type="common">Nematode worm</name>
    <dbReference type="NCBI Taxonomy" id="6257"/>
    <lineage>
        <taxon>Eukaryota</taxon>
        <taxon>Metazoa</taxon>
        <taxon>Ecdysozoa</taxon>
        <taxon>Nematoda</taxon>
        <taxon>Chromadorea</taxon>
        <taxon>Rhabditida</taxon>
        <taxon>Spirurina</taxon>
        <taxon>Ascaridomorpha</taxon>
        <taxon>Ascaridoidea</taxon>
        <taxon>Ascarididae</taxon>
        <taxon>Parascaris</taxon>
    </lineage>
</organism>
<accession>A0A915A3R3</accession>
<name>A0A915A3R3_PARUN</name>
<reference evidence="2" key="1">
    <citation type="submission" date="2022-11" db="UniProtKB">
        <authorList>
            <consortium name="WormBaseParasite"/>
        </authorList>
    </citation>
    <scope>IDENTIFICATION</scope>
</reference>
<proteinExistence type="predicted"/>
<evidence type="ECO:0000313" key="2">
    <source>
        <dbReference type="WBParaSite" id="PgE468_g001_t01"/>
    </source>
</evidence>
<protein>
    <submittedName>
        <fullName evidence="2">Uncharacterized protein</fullName>
    </submittedName>
</protein>
<dbReference type="WBParaSite" id="PgE468_g001_t01">
    <property type="protein sequence ID" value="PgE468_g001_t01"/>
    <property type="gene ID" value="PgE468_g001"/>
</dbReference>
<keyword evidence="1" id="KW-1185">Reference proteome</keyword>